<dbReference type="EMBL" id="PSZM01000037">
    <property type="protein sequence ID" value="PQL92646.1"/>
    <property type="molecule type" value="Genomic_DNA"/>
</dbReference>
<evidence type="ECO:0000259" key="1">
    <source>
        <dbReference type="Pfam" id="PF00535"/>
    </source>
</evidence>
<comment type="caution">
    <text evidence="2">The sequence shown here is derived from an EMBL/GenBank/DDBJ whole genome shotgun (WGS) entry which is preliminary data.</text>
</comment>
<dbReference type="Pfam" id="PF00535">
    <property type="entry name" value="Glycos_transf_2"/>
    <property type="match status" value="1"/>
</dbReference>
<sequence length="307" mass="36170">MIKELPLVSIVAINYNNSKYIIETLDSIANQTYENIELIIVDDCSTDNSVEKIDHWLLNFYKSYQFIKHSINQGVCKTINDGYKKAKGKYITSIATDDIMLLDKIQKQVELLEKTGEEVGMLYSDAYLIGENNEPMEGMFIKKYGYIKDIPPSGDLYKILLKGNFIPAMSILIKKTVFKDIGYFDENLYYEDYDMWLRIAKKYQIIYSEFPSVKYRIREKGLALSTEKEIWNYNNLLIYFKHKDMELGFCKIKEITYSSFLDNQKSIKKLIKKHMPNFKLINTIWGIYFLPHKIKIKLYTILDNLKK</sequence>
<dbReference type="InterPro" id="IPR001173">
    <property type="entry name" value="Glyco_trans_2-like"/>
</dbReference>
<dbReference type="Gene3D" id="3.90.550.10">
    <property type="entry name" value="Spore Coat Polysaccharide Biosynthesis Protein SpsA, Chain A"/>
    <property type="match status" value="1"/>
</dbReference>
<accession>A0A2S8ACG4</accession>
<dbReference type="RefSeq" id="WP_105246857.1">
    <property type="nucleotide sequence ID" value="NZ_PSZM01000037.1"/>
</dbReference>
<name>A0A2S8ACG4_9FLAO</name>
<organism evidence="2 3">
    <name type="scientific">Apibacter adventoris</name>
    <dbReference type="NCBI Taxonomy" id="1679466"/>
    <lineage>
        <taxon>Bacteria</taxon>
        <taxon>Pseudomonadati</taxon>
        <taxon>Bacteroidota</taxon>
        <taxon>Flavobacteriia</taxon>
        <taxon>Flavobacteriales</taxon>
        <taxon>Weeksellaceae</taxon>
        <taxon>Apibacter</taxon>
    </lineage>
</organism>
<dbReference type="AlphaFoldDB" id="A0A2S8ACG4"/>
<dbReference type="OrthoDB" id="396512at2"/>
<keyword evidence="3" id="KW-1185">Reference proteome</keyword>
<dbReference type="PANTHER" id="PTHR22916:SF3">
    <property type="entry name" value="UDP-GLCNAC:BETAGAL BETA-1,3-N-ACETYLGLUCOSAMINYLTRANSFERASE-LIKE PROTEIN 1"/>
    <property type="match status" value="1"/>
</dbReference>
<dbReference type="GO" id="GO:0016758">
    <property type="term" value="F:hexosyltransferase activity"/>
    <property type="evidence" value="ECO:0007669"/>
    <property type="project" value="UniProtKB-ARBA"/>
</dbReference>
<dbReference type="SUPFAM" id="SSF53448">
    <property type="entry name" value="Nucleotide-diphospho-sugar transferases"/>
    <property type="match status" value="1"/>
</dbReference>
<proteinExistence type="predicted"/>
<reference evidence="2 3" key="1">
    <citation type="submission" date="2018-02" db="EMBL/GenBank/DDBJ databases">
        <title>Genome sequences of Apibacter spp., gut symbionts of Asian honey bees.</title>
        <authorList>
            <person name="Kwong W.K."/>
            <person name="Steele M.I."/>
            <person name="Moran N.A."/>
        </authorList>
    </citation>
    <scope>NUCLEOTIDE SEQUENCE [LARGE SCALE GENOMIC DNA]</scope>
    <source>
        <strain evidence="3">wkB301</strain>
    </source>
</reference>
<dbReference type="PANTHER" id="PTHR22916">
    <property type="entry name" value="GLYCOSYLTRANSFERASE"/>
    <property type="match status" value="1"/>
</dbReference>
<protein>
    <recommendedName>
        <fullName evidence="1">Glycosyltransferase 2-like domain-containing protein</fullName>
    </recommendedName>
</protein>
<feature type="domain" description="Glycosyltransferase 2-like" evidence="1">
    <location>
        <begin position="9"/>
        <end position="125"/>
    </location>
</feature>
<evidence type="ECO:0000313" key="2">
    <source>
        <dbReference type="EMBL" id="PQL92646.1"/>
    </source>
</evidence>
<dbReference type="InterPro" id="IPR029044">
    <property type="entry name" value="Nucleotide-diphossugar_trans"/>
</dbReference>
<dbReference type="Proteomes" id="UP000238042">
    <property type="component" value="Unassembled WGS sequence"/>
</dbReference>
<evidence type="ECO:0000313" key="3">
    <source>
        <dbReference type="Proteomes" id="UP000238042"/>
    </source>
</evidence>
<gene>
    <name evidence="2" type="ORF">C4S77_06385</name>
</gene>